<reference evidence="2" key="1">
    <citation type="submission" date="2013-08" db="EMBL/GenBank/DDBJ databases">
        <authorList>
            <person name="Mendez C."/>
            <person name="Richter M."/>
            <person name="Ferrer M."/>
            <person name="Sanchez J."/>
        </authorList>
    </citation>
    <scope>NUCLEOTIDE SEQUENCE</scope>
</reference>
<dbReference type="Gene3D" id="3.40.1440.10">
    <property type="entry name" value="GIY-YIG endonuclease"/>
    <property type="match status" value="1"/>
</dbReference>
<dbReference type="Pfam" id="PF01541">
    <property type="entry name" value="GIY-YIG"/>
    <property type="match status" value="1"/>
</dbReference>
<gene>
    <name evidence="2" type="ORF">B1A_04997</name>
</gene>
<dbReference type="AlphaFoldDB" id="T1BXI6"/>
<protein>
    <submittedName>
        <fullName evidence="2">Excinuclease ABC C subunit domain protein</fullName>
    </submittedName>
</protein>
<evidence type="ECO:0000313" key="2">
    <source>
        <dbReference type="EMBL" id="EQD73353.1"/>
    </source>
</evidence>
<feature type="non-terminal residue" evidence="2">
    <location>
        <position position="102"/>
    </location>
</feature>
<evidence type="ECO:0000259" key="1">
    <source>
        <dbReference type="PROSITE" id="PS50164"/>
    </source>
</evidence>
<reference evidence="2" key="2">
    <citation type="journal article" date="2014" name="ISME J.">
        <title>Microbial stratification in low pH oxic and suboxic macroscopic growths along an acid mine drainage.</title>
        <authorList>
            <person name="Mendez-Garcia C."/>
            <person name="Mesa V."/>
            <person name="Sprenger R.R."/>
            <person name="Richter M."/>
            <person name="Diez M.S."/>
            <person name="Solano J."/>
            <person name="Bargiela R."/>
            <person name="Golyshina O.V."/>
            <person name="Manteca A."/>
            <person name="Ramos J.L."/>
            <person name="Gallego J.R."/>
            <person name="Llorente I."/>
            <person name="Martins Dos Santos V.A."/>
            <person name="Jensen O.N."/>
            <person name="Pelaez A.I."/>
            <person name="Sanchez J."/>
            <person name="Ferrer M."/>
        </authorList>
    </citation>
    <scope>NUCLEOTIDE SEQUENCE</scope>
</reference>
<dbReference type="SUPFAM" id="SSF82771">
    <property type="entry name" value="GIY-YIG endonuclease"/>
    <property type="match status" value="1"/>
</dbReference>
<dbReference type="PROSITE" id="PS50164">
    <property type="entry name" value="GIY_YIG"/>
    <property type="match status" value="1"/>
</dbReference>
<dbReference type="InterPro" id="IPR035901">
    <property type="entry name" value="GIY-YIG_endonuc_sf"/>
</dbReference>
<organism evidence="2">
    <name type="scientific">mine drainage metagenome</name>
    <dbReference type="NCBI Taxonomy" id="410659"/>
    <lineage>
        <taxon>unclassified sequences</taxon>
        <taxon>metagenomes</taxon>
        <taxon>ecological metagenomes</taxon>
    </lineage>
</organism>
<dbReference type="EMBL" id="AUZX01003642">
    <property type="protein sequence ID" value="EQD73353.1"/>
    <property type="molecule type" value="Genomic_DNA"/>
</dbReference>
<proteinExistence type="predicted"/>
<dbReference type="CDD" id="cd10448">
    <property type="entry name" value="GIY-YIG_unchar_3"/>
    <property type="match status" value="1"/>
</dbReference>
<dbReference type="InterPro" id="IPR000305">
    <property type="entry name" value="GIY-YIG_endonuc"/>
</dbReference>
<dbReference type="InterPro" id="IPR050190">
    <property type="entry name" value="UPF0213_domain"/>
</dbReference>
<accession>T1BXI6</accession>
<dbReference type="PANTHER" id="PTHR34477">
    <property type="entry name" value="UPF0213 PROTEIN YHBQ"/>
    <property type="match status" value="1"/>
</dbReference>
<feature type="domain" description="GIY-YIG" evidence="1">
    <location>
        <begin position="3"/>
        <end position="78"/>
    </location>
</feature>
<sequence length="102" mass="11822">MSRAYHVYIMASRSRVLYVGVTGNLPRRLREHRLGLLPGFTQRYRVKQLVYLESTLNVTDALAREKQIKGWTRARKIALIESQNSRLAGSWPRRCTCSAEML</sequence>
<comment type="caution">
    <text evidence="2">The sequence shown here is derived from an EMBL/GenBank/DDBJ whole genome shotgun (WGS) entry which is preliminary data.</text>
</comment>
<name>T1BXI6_9ZZZZ</name>
<dbReference type="PANTHER" id="PTHR34477:SF5">
    <property type="entry name" value="BSL5627 PROTEIN"/>
    <property type="match status" value="1"/>
</dbReference>